<dbReference type="Proteomes" id="UP000479132">
    <property type="component" value="Unassembled WGS sequence"/>
</dbReference>
<protein>
    <submittedName>
        <fullName evidence="1">Four helix bundle protein</fullName>
    </submittedName>
</protein>
<gene>
    <name evidence="1" type="ORF">G3569_09140</name>
</gene>
<name>A0A6M1TIU1_9BACT</name>
<organism evidence="1 2">
    <name type="scientific">Fodinibius halophilus</name>
    <dbReference type="NCBI Taxonomy" id="1736908"/>
    <lineage>
        <taxon>Bacteria</taxon>
        <taxon>Pseudomonadati</taxon>
        <taxon>Balneolota</taxon>
        <taxon>Balneolia</taxon>
        <taxon>Balneolales</taxon>
        <taxon>Balneolaceae</taxon>
        <taxon>Fodinibius</taxon>
    </lineage>
</organism>
<dbReference type="SUPFAM" id="SSF158446">
    <property type="entry name" value="IVS-encoded protein-like"/>
    <property type="match status" value="1"/>
</dbReference>
<dbReference type="EMBL" id="JAALLS010000010">
    <property type="protein sequence ID" value="NGP88520.1"/>
    <property type="molecule type" value="Genomic_DNA"/>
</dbReference>
<dbReference type="InterPro" id="IPR036583">
    <property type="entry name" value="23S_rRNA_IVS_sf"/>
</dbReference>
<dbReference type="CDD" id="cd16377">
    <property type="entry name" value="23S_rRNA_IVP_like"/>
    <property type="match status" value="1"/>
</dbReference>
<comment type="caution">
    <text evidence="1">The sequence shown here is derived from an EMBL/GenBank/DDBJ whole genome shotgun (WGS) entry which is preliminary data.</text>
</comment>
<dbReference type="PANTHER" id="PTHR38471">
    <property type="entry name" value="FOUR HELIX BUNDLE PROTEIN"/>
    <property type="match status" value="1"/>
</dbReference>
<reference evidence="1 2" key="1">
    <citation type="submission" date="2020-02" db="EMBL/GenBank/DDBJ databases">
        <title>Aliifodinibius halophilus 2W32, complete genome.</title>
        <authorList>
            <person name="Li Y."/>
            <person name="Wu S."/>
        </authorList>
    </citation>
    <scope>NUCLEOTIDE SEQUENCE [LARGE SCALE GENOMIC DNA]</scope>
    <source>
        <strain evidence="1 2">2W32</strain>
    </source>
</reference>
<dbReference type="AlphaFoldDB" id="A0A6M1TIU1"/>
<dbReference type="InterPro" id="IPR012657">
    <property type="entry name" value="23S_rRNA-intervening_sequence"/>
</dbReference>
<accession>A0A6M1TIU1</accession>
<dbReference type="Pfam" id="PF05635">
    <property type="entry name" value="23S_rRNA_IVP"/>
    <property type="match status" value="1"/>
</dbReference>
<proteinExistence type="predicted"/>
<dbReference type="RefSeq" id="WP_165268324.1">
    <property type="nucleotide sequence ID" value="NZ_JAALLS010000010.1"/>
</dbReference>
<dbReference type="Gene3D" id="1.20.1440.60">
    <property type="entry name" value="23S rRNA-intervening sequence"/>
    <property type="match status" value="1"/>
</dbReference>
<dbReference type="NCBIfam" id="TIGR02436">
    <property type="entry name" value="four helix bundle protein"/>
    <property type="match status" value="1"/>
</dbReference>
<sequence length="118" mass="13563">MHKYKDLDIWKRAVSLATDIYKATSNFPSEEKYGLVSQLRRCVVSIGSNIAEGSGRNTDKDFNRFLSIAYGSTCELETQLIVATNLKLLPLEESKKLQQEVIELQKMIFTFSKRLKQR</sequence>
<keyword evidence="2" id="KW-1185">Reference proteome</keyword>
<evidence type="ECO:0000313" key="1">
    <source>
        <dbReference type="EMBL" id="NGP88520.1"/>
    </source>
</evidence>
<evidence type="ECO:0000313" key="2">
    <source>
        <dbReference type="Proteomes" id="UP000479132"/>
    </source>
</evidence>
<dbReference type="PANTHER" id="PTHR38471:SF2">
    <property type="entry name" value="FOUR HELIX BUNDLE PROTEIN"/>
    <property type="match status" value="1"/>
</dbReference>